<dbReference type="GO" id="GO:0000724">
    <property type="term" value="P:double-strand break repair via homologous recombination"/>
    <property type="evidence" value="ECO:0007669"/>
    <property type="project" value="UniProtKB-UniRule"/>
</dbReference>
<keyword evidence="10 11" id="KW-0413">Isomerase</keyword>
<sequence length="615" mass="71909">MKKLLLLLVKKNIIRFFDFHFSITIAKENEKELMFLASCVSNFTWKGNICLPFIFLKKKYFFIKKNQFLNKIWKKIKFEENLWIRKISATSAVTTDPNNLIAPIVIDNHSLYLFSMWKLEKKIIDFIHQKEIYSTKYIKKYIEVINLLFLKRDSQEKKIALLIALMNRTTFIVGKPGTGKTTMIAKLISAFSIVKKKKISVGLSSPTGKSTMKLAYSVQKTLLDLKKNKKINNAQIMFEYKIKTLHSLLGIKNNFSQPYYNKNRILKLDLLIIDESSMIDIDMFCKIIDSLSKKTILLFLGDVHQLPPIRSGAIFKDIFKYYKNGYTIDLIKNIKKLGHSTLLTLSNLKLNYISNKFVVLRKSYRFKKNSSIDLFSQAILQNDVKTINKILNNNSNKINFFQINDKESYLGMIKNIIKCYKNYFQSIKNNESPKNILTIFQYHQALCATNINNFGTNILNKKIEYYIQKYNFLSIKSLNLFEKEVWYEGKPIIITKNCNILGIHNGDIGIVLYDDKKKLKVFFLLSNSTLKKISCYLITNYKLAWFISVHRSQGSEYNSISLIMPNKISSNFISKELIYTAVTRSKKEIYIYGKKSVFFKILRLKNTNFSRIYKN</sequence>
<dbReference type="Pfam" id="PF13245">
    <property type="entry name" value="AAA_19"/>
    <property type="match status" value="1"/>
</dbReference>
<comment type="subunit">
    <text evidence="11">Heterotrimer of RecB, RecC and RecD. All subunits contribute to DNA-binding.</text>
</comment>
<evidence type="ECO:0000313" key="14">
    <source>
        <dbReference type="EMBL" id="CAL4043627.1"/>
    </source>
</evidence>
<dbReference type="CDD" id="cd17933">
    <property type="entry name" value="DEXSc_RecD-like"/>
    <property type="match status" value="1"/>
</dbReference>
<dbReference type="PANTHER" id="PTHR43788:SF6">
    <property type="entry name" value="DNA HELICASE B"/>
    <property type="match status" value="1"/>
</dbReference>
<dbReference type="SUPFAM" id="SSF52540">
    <property type="entry name" value="P-loop containing nucleoside triphosphate hydrolases"/>
    <property type="match status" value="2"/>
</dbReference>
<name>A0AAT9III3_9GAMM</name>
<dbReference type="InterPro" id="IPR006344">
    <property type="entry name" value="RecD"/>
</dbReference>
<evidence type="ECO:0000256" key="4">
    <source>
        <dbReference type="ARBA" id="ARBA00022801"/>
    </source>
</evidence>
<evidence type="ECO:0000256" key="6">
    <source>
        <dbReference type="ARBA" id="ARBA00022839"/>
    </source>
</evidence>
<accession>A0AAT9III3</accession>
<keyword evidence="8 11" id="KW-0238">DNA-binding</keyword>
<keyword evidence="6 11" id="KW-0269">Exonuclease</keyword>
<evidence type="ECO:0000256" key="7">
    <source>
        <dbReference type="ARBA" id="ARBA00022840"/>
    </source>
</evidence>
<feature type="domain" description="UvrD-like helicase C-terminal" evidence="12">
    <location>
        <begin position="544"/>
        <end position="592"/>
    </location>
</feature>
<keyword evidence="5 11" id="KW-0347">Helicase</keyword>
<keyword evidence="9 11" id="KW-0234">DNA repair</keyword>
<dbReference type="Pfam" id="PF21185">
    <property type="entry name" value="RecD_N"/>
    <property type="match status" value="1"/>
</dbReference>
<keyword evidence="2" id="KW-0547">Nucleotide-binding</keyword>
<evidence type="ECO:0000256" key="5">
    <source>
        <dbReference type="ARBA" id="ARBA00022806"/>
    </source>
</evidence>
<organism evidence="14">
    <name type="scientific">Buchnera aphidicola</name>
    <name type="common">Anoecia corni</name>
    <dbReference type="NCBI Taxonomy" id="2994477"/>
    <lineage>
        <taxon>Bacteria</taxon>
        <taxon>Pseudomonadati</taxon>
        <taxon>Pseudomonadota</taxon>
        <taxon>Gammaproteobacteria</taxon>
        <taxon>Enterobacterales</taxon>
        <taxon>Erwiniaceae</taxon>
        <taxon>Buchnera</taxon>
    </lineage>
</organism>
<evidence type="ECO:0000259" key="13">
    <source>
        <dbReference type="Pfam" id="PF21185"/>
    </source>
</evidence>
<dbReference type="Gene3D" id="1.10.10.1020">
    <property type="entry name" value="RecBCD complex, subunit RecD, N-terminal domain"/>
    <property type="match status" value="1"/>
</dbReference>
<evidence type="ECO:0000256" key="9">
    <source>
        <dbReference type="ARBA" id="ARBA00023204"/>
    </source>
</evidence>
<feature type="domain" description="RecBCD enzyme subunit RecD N-terminal" evidence="13">
    <location>
        <begin position="11"/>
        <end position="112"/>
    </location>
</feature>
<keyword evidence="7" id="KW-0067">ATP-binding</keyword>
<dbReference type="GO" id="GO:0005524">
    <property type="term" value="F:ATP binding"/>
    <property type="evidence" value="ECO:0007669"/>
    <property type="project" value="UniProtKB-KW"/>
</dbReference>
<proteinExistence type="inferred from homology"/>
<dbReference type="AlphaFoldDB" id="A0AAT9III3"/>
<dbReference type="GO" id="GO:0043139">
    <property type="term" value="F:5'-3' DNA helicase activity"/>
    <property type="evidence" value="ECO:0007669"/>
    <property type="project" value="UniProtKB-UniRule"/>
</dbReference>
<dbReference type="PANTHER" id="PTHR43788">
    <property type="entry name" value="DNA2/NAM7 HELICASE FAMILY MEMBER"/>
    <property type="match status" value="1"/>
</dbReference>
<evidence type="ECO:0000256" key="3">
    <source>
        <dbReference type="ARBA" id="ARBA00022763"/>
    </source>
</evidence>
<evidence type="ECO:0000256" key="10">
    <source>
        <dbReference type="ARBA" id="ARBA00023235"/>
    </source>
</evidence>
<dbReference type="NCBIfam" id="TIGR01447">
    <property type="entry name" value="recD"/>
    <property type="match status" value="1"/>
</dbReference>
<comment type="similarity">
    <text evidence="11">Belongs to the RecD family.</text>
</comment>
<comment type="function">
    <text evidence="11">A helicase/nuclease that prepares dsDNA breaks (DSB) for recombinational DNA repair. Binds to DSBs and unwinds DNA via a highly rapid and processive ATP-dependent bidirectional helicase activity. Unwinds dsDNA until it encounters a Chi (crossover hotspot instigator) sequence from the 3' direction. Cuts ssDNA a few nucleotides 3' to the Chi site. The properties and activities of the enzyme are changed at Chi. The Chi-altered holoenzyme produces a long 3'-ssDNA overhang and facilitates RecA-binding to the ssDNA for homologous DNA recombination and repair. Holoenzyme degrades any linearized DNA that is unable to undergo homologous recombination. In the holoenzyme this subunit has ssDNA-dependent ATPase and 5'-3' helicase activity. When added to pre-assembled RecBC greatly stimulates nuclease activity and augments holoenzyme processivity. Negatively regulates the RecA-loading ability of RecBCD.</text>
</comment>
<dbReference type="InterPro" id="IPR027785">
    <property type="entry name" value="UvrD-like_helicase_C"/>
</dbReference>
<dbReference type="GO" id="GO:0009338">
    <property type="term" value="C:exodeoxyribonuclease V complex"/>
    <property type="evidence" value="ECO:0007669"/>
    <property type="project" value="InterPro"/>
</dbReference>
<dbReference type="InterPro" id="IPR041851">
    <property type="entry name" value="RecD_N_sf"/>
</dbReference>
<evidence type="ECO:0000256" key="1">
    <source>
        <dbReference type="ARBA" id="ARBA00022722"/>
    </source>
</evidence>
<dbReference type="InterPro" id="IPR027417">
    <property type="entry name" value="P-loop_NTPase"/>
</dbReference>
<dbReference type="Gene3D" id="3.40.50.300">
    <property type="entry name" value="P-loop containing nucleotide triphosphate hydrolases"/>
    <property type="match status" value="3"/>
</dbReference>
<keyword evidence="3 11" id="KW-0227">DNA damage</keyword>
<comment type="caution">
    <text evidence="11">Lacks conserved residue(s) required for the propagation of feature annotation.</text>
</comment>
<dbReference type="EC" id="5.6.2.3" evidence="11"/>
<dbReference type="GO" id="GO:0008854">
    <property type="term" value="F:exodeoxyribonuclease V activity"/>
    <property type="evidence" value="ECO:0007669"/>
    <property type="project" value="InterPro"/>
</dbReference>
<dbReference type="HAMAP" id="MF_01487">
    <property type="entry name" value="RecD"/>
    <property type="match status" value="1"/>
</dbReference>
<dbReference type="CDD" id="cd18809">
    <property type="entry name" value="SF1_C_RecD"/>
    <property type="match status" value="1"/>
</dbReference>
<dbReference type="InterPro" id="IPR049550">
    <property type="entry name" value="RecD_N"/>
</dbReference>
<dbReference type="GO" id="GO:0003677">
    <property type="term" value="F:DNA binding"/>
    <property type="evidence" value="ECO:0007669"/>
    <property type="project" value="UniProtKB-UniRule"/>
</dbReference>
<dbReference type="InterPro" id="IPR050534">
    <property type="entry name" value="Coronavir_polyprotein_1ab"/>
</dbReference>
<evidence type="ECO:0000256" key="11">
    <source>
        <dbReference type="HAMAP-Rule" id="MF_01487"/>
    </source>
</evidence>
<evidence type="ECO:0000256" key="8">
    <source>
        <dbReference type="ARBA" id="ARBA00023125"/>
    </source>
</evidence>
<keyword evidence="4 11" id="KW-0378">Hydrolase</keyword>
<dbReference type="Pfam" id="PF13538">
    <property type="entry name" value="UvrD_C_2"/>
    <property type="match status" value="1"/>
</dbReference>
<keyword evidence="1 11" id="KW-0540">Nuclease</keyword>
<gene>
    <name evidence="11 14" type="primary">recD</name>
    <name evidence="14" type="ORF">BUANCORI2928_354</name>
</gene>
<reference evidence="14" key="1">
    <citation type="submission" date="2024-06" db="EMBL/GenBank/DDBJ databases">
        <authorList>
            <person name="Manzano-Marin A."/>
            <person name="Manzano-Marin A."/>
            <person name="Alejandro Manzano Marin A."/>
        </authorList>
    </citation>
    <scope>NUCLEOTIDE SEQUENCE</scope>
    <source>
        <strain evidence="14">Ancorni-2928</strain>
    </source>
</reference>
<protein>
    <recommendedName>
        <fullName evidence="11">RecBCD enzyme subunit RecD</fullName>
        <ecNumber evidence="11">5.6.2.3</ecNumber>
    </recommendedName>
    <alternativeName>
        <fullName evidence="11">DNA 5'-3' helicase subunit RecD</fullName>
    </alternativeName>
    <alternativeName>
        <fullName evidence="11">Exonuclease V subunit RecD</fullName>
        <shortName evidence="11">ExoV subunit RecD</shortName>
    </alternativeName>
    <alternativeName>
        <fullName evidence="11">Helicase/nuclease RecBCD subunit RecD</fullName>
    </alternativeName>
</protein>
<comment type="miscellaneous">
    <text evidence="11">In the RecBCD complex, RecB has a slow 3'-5' helicase, an exonuclease activity and loads RecA onto ssDNA, RecD has a fast 5'-3' helicase activity, while RecC stimulates the ATPase and processivity of the RecB helicase and contributes to recognition of the Chi site.</text>
</comment>
<evidence type="ECO:0000256" key="2">
    <source>
        <dbReference type="ARBA" id="ARBA00022741"/>
    </source>
</evidence>
<evidence type="ECO:0000259" key="12">
    <source>
        <dbReference type="Pfam" id="PF13538"/>
    </source>
</evidence>
<dbReference type="EMBL" id="OZ060371">
    <property type="protein sequence ID" value="CAL4043627.1"/>
    <property type="molecule type" value="Genomic_DNA"/>
</dbReference>
<comment type="catalytic activity">
    <reaction evidence="11">
        <text>ATP + H2O = ADP + phosphate + H(+)</text>
        <dbReference type="Rhea" id="RHEA:13065"/>
        <dbReference type="ChEBI" id="CHEBI:15377"/>
        <dbReference type="ChEBI" id="CHEBI:15378"/>
        <dbReference type="ChEBI" id="CHEBI:30616"/>
        <dbReference type="ChEBI" id="CHEBI:43474"/>
        <dbReference type="ChEBI" id="CHEBI:456216"/>
        <dbReference type="EC" id="5.6.2.3"/>
    </reaction>
</comment>